<sequence>MPVGEVIPEVIHRPADQHMQLVEAPGGTCVPQDLPEPPLNDPSDGGRLLIQRPHTIPLDSPHAITLSGRRGRYTRRDRDRRVRCRSGRGLAGGAGDHSTWPGDGGRLFQVVRPGGRRFALLSHKNTGRFGEFAALQQPGGQVGADLVDAAGVA</sequence>
<dbReference type="Proteomes" id="UP001597083">
    <property type="component" value="Unassembled WGS sequence"/>
</dbReference>
<name>A0ABW3CS10_9ACTN</name>
<gene>
    <name evidence="1" type="ORF">ACFQ07_30550</name>
</gene>
<protein>
    <submittedName>
        <fullName evidence="1">Uncharacterized protein</fullName>
    </submittedName>
</protein>
<feature type="non-terminal residue" evidence="1">
    <location>
        <position position="153"/>
    </location>
</feature>
<reference evidence="2" key="1">
    <citation type="journal article" date="2019" name="Int. J. Syst. Evol. Microbiol.">
        <title>The Global Catalogue of Microorganisms (GCM) 10K type strain sequencing project: providing services to taxonomists for standard genome sequencing and annotation.</title>
        <authorList>
            <consortium name="The Broad Institute Genomics Platform"/>
            <consortium name="The Broad Institute Genome Sequencing Center for Infectious Disease"/>
            <person name="Wu L."/>
            <person name="Ma J."/>
        </authorList>
    </citation>
    <scope>NUCLEOTIDE SEQUENCE [LARGE SCALE GENOMIC DNA]</scope>
    <source>
        <strain evidence="2">JCM 31696</strain>
    </source>
</reference>
<keyword evidence="2" id="KW-1185">Reference proteome</keyword>
<comment type="caution">
    <text evidence="1">The sequence shown here is derived from an EMBL/GenBank/DDBJ whole genome shotgun (WGS) entry which is preliminary data.</text>
</comment>
<dbReference type="EMBL" id="JBHTIR010004188">
    <property type="protein sequence ID" value="MFD0856612.1"/>
    <property type="molecule type" value="Genomic_DNA"/>
</dbReference>
<evidence type="ECO:0000313" key="2">
    <source>
        <dbReference type="Proteomes" id="UP001597083"/>
    </source>
</evidence>
<evidence type="ECO:0000313" key="1">
    <source>
        <dbReference type="EMBL" id="MFD0856612.1"/>
    </source>
</evidence>
<proteinExistence type="predicted"/>
<accession>A0ABW3CS10</accession>
<organism evidence="1 2">
    <name type="scientific">Actinomadura adrarensis</name>
    <dbReference type="NCBI Taxonomy" id="1819600"/>
    <lineage>
        <taxon>Bacteria</taxon>
        <taxon>Bacillati</taxon>
        <taxon>Actinomycetota</taxon>
        <taxon>Actinomycetes</taxon>
        <taxon>Streptosporangiales</taxon>
        <taxon>Thermomonosporaceae</taxon>
        <taxon>Actinomadura</taxon>
    </lineage>
</organism>